<dbReference type="Proteomes" id="UP000829447">
    <property type="component" value="Linkage Group LG21"/>
</dbReference>
<name>A0ACC5XHP8_PANGG</name>
<sequence>MKFVALALAFLLAAGCQADAPSQYEHIRAVVVTYLTQVKETAHKTIAHLDDAEFKDYKARLTHGLDSIEALLKHAVSCPDLAPIREGIGPQIVEFIAGARDKVSKDLEELRKELEPKAEELREVVKKHLVEYRTLMEPALKELPTLFLE</sequence>
<proteinExistence type="predicted"/>
<gene>
    <name evidence="1" type="ORF">PGIGA_G00125080</name>
</gene>
<accession>A0ACC5XHP8</accession>
<evidence type="ECO:0000313" key="1">
    <source>
        <dbReference type="EMBL" id="MCI4390650.1"/>
    </source>
</evidence>
<dbReference type="EMBL" id="CM040474">
    <property type="protein sequence ID" value="MCI4390650.1"/>
    <property type="molecule type" value="Genomic_DNA"/>
</dbReference>
<comment type="caution">
    <text evidence="1">The sequence shown here is derived from an EMBL/GenBank/DDBJ whole genome shotgun (WGS) entry which is preliminary data.</text>
</comment>
<reference evidence="1 2" key="1">
    <citation type="journal article" date="2022" name="bioRxiv">
        <title>An ancient truncated duplication of the anti-Mullerian hormone receptor type 2 gene is a potential conserved master sex determinant in the Pangasiidae catfish family.</title>
        <authorList>
            <person name="Wen M."/>
            <person name="Pan Q."/>
            <person name="Jouanno E."/>
            <person name="Montfort J."/>
            <person name="Zahm M."/>
            <person name="Cabau C."/>
            <person name="Klopp C."/>
            <person name="Iampietro C."/>
            <person name="Roques C."/>
            <person name="Bouchez O."/>
            <person name="Castinel A."/>
            <person name="Donnadieu C."/>
            <person name="Parrinello H."/>
            <person name="Poncet C."/>
            <person name="Belmonte E."/>
            <person name="Gautier V."/>
            <person name="Avarre J.-C."/>
            <person name="Dugue R."/>
            <person name="Gustiano R."/>
            <person name="Ha T.T.T."/>
            <person name="Campet M."/>
            <person name="Sriphairoj K."/>
            <person name="Ribolli J."/>
            <person name="de Almeida F.L."/>
            <person name="Desvignes T."/>
            <person name="Postlethwait J.H."/>
            <person name="Bucao C.F."/>
            <person name="Robinson-Rechavi M."/>
            <person name="Bobe J."/>
            <person name="Herpin A."/>
            <person name="Guiguen Y."/>
        </authorList>
    </citation>
    <scope>NUCLEOTIDE SEQUENCE [LARGE SCALE GENOMIC DNA]</scope>
    <source>
        <strain evidence="1">YG-Dec2019</strain>
    </source>
</reference>
<protein>
    <submittedName>
        <fullName evidence="1">Uncharacterized protein</fullName>
    </submittedName>
</protein>
<evidence type="ECO:0000313" key="2">
    <source>
        <dbReference type="Proteomes" id="UP000829447"/>
    </source>
</evidence>
<keyword evidence="2" id="KW-1185">Reference proteome</keyword>
<organism evidence="1 2">
    <name type="scientific">Pangasianodon gigas</name>
    <name type="common">Mekong giant catfish</name>
    <name type="synonym">Pangasius gigas</name>
    <dbReference type="NCBI Taxonomy" id="30993"/>
    <lineage>
        <taxon>Eukaryota</taxon>
        <taxon>Metazoa</taxon>
        <taxon>Chordata</taxon>
        <taxon>Craniata</taxon>
        <taxon>Vertebrata</taxon>
        <taxon>Euteleostomi</taxon>
        <taxon>Actinopterygii</taxon>
        <taxon>Neopterygii</taxon>
        <taxon>Teleostei</taxon>
        <taxon>Ostariophysi</taxon>
        <taxon>Siluriformes</taxon>
        <taxon>Pangasiidae</taxon>
        <taxon>Pangasianodon</taxon>
    </lineage>
</organism>